<name>A0ABR6X4R9_9BURK</name>
<dbReference type="RefSeq" id="WP_186922916.1">
    <property type="nucleotide sequence ID" value="NZ_JACOFW010000010.1"/>
</dbReference>
<accession>A0ABR6X4R9</accession>
<protein>
    <submittedName>
        <fullName evidence="1">Uncharacterized protein</fullName>
    </submittedName>
</protein>
<keyword evidence="2" id="KW-1185">Reference proteome</keyword>
<evidence type="ECO:0000313" key="1">
    <source>
        <dbReference type="EMBL" id="MBC3807840.1"/>
    </source>
</evidence>
<dbReference type="EMBL" id="JACOFW010000010">
    <property type="protein sequence ID" value="MBC3807840.1"/>
    <property type="molecule type" value="Genomic_DNA"/>
</dbReference>
<organism evidence="1 2">
    <name type="scientific">Undibacterium seohonense</name>
    <dbReference type="NCBI Taxonomy" id="1344950"/>
    <lineage>
        <taxon>Bacteria</taxon>
        <taxon>Pseudomonadati</taxon>
        <taxon>Pseudomonadota</taxon>
        <taxon>Betaproteobacteria</taxon>
        <taxon>Burkholderiales</taxon>
        <taxon>Oxalobacteraceae</taxon>
        <taxon>Undibacterium</taxon>
    </lineage>
</organism>
<evidence type="ECO:0000313" key="2">
    <source>
        <dbReference type="Proteomes" id="UP000648257"/>
    </source>
</evidence>
<sequence length="126" mass="13684">MNQNLSIDEYDALEQITKLPRGARPNACISRNSKRLVGIKLIAHKRDGSFELTDNGKQVLFIKQCIDGLRAIAANPDFILSGPVATFLGKKAHIEVDATSGKNVITARGLECLADIEATNASSKKY</sequence>
<proteinExistence type="predicted"/>
<gene>
    <name evidence="1" type="ORF">H8K52_10840</name>
</gene>
<comment type="caution">
    <text evidence="1">The sequence shown here is derived from an EMBL/GenBank/DDBJ whole genome shotgun (WGS) entry which is preliminary data.</text>
</comment>
<dbReference type="Proteomes" id="UP000648257">
    <property type="component" value="Unassembled WGS sequence"/>
</dbReference>
<reference evidence="1 2" key="1">
    <citation type="submission" date="2020-08" db="EMBL/GenBank/DDBJ databases">
        <title>Novel species isolated from subtropical streams in China.</title>
        <authorList>
            <person name="Lu H."/>
        </authorList>
    </citation>
    <scope>NUCLEOTIDE SEQUENCE [LARGE SCALE GENOMIC DNA]</scope>
    <source>
        <strain evidence="1 2">KACC 16656</strain>
    </source>
</reference>